<evidence type="ECO:0000256" key="9">
    <source>
        <dbReference type="ARBA" id="ARBA00023242"/>
    </source>
</evidence>
<dbReference type="InterPro" id="IPR001471">
    <property type="entry name" value="AP2/ERF_dom"/>
</dbReference>
<dbReference type="GO" id="GO:0030943">
    <property type="term" value="F:mitochondrion targeting sequence binding"/>
    <property type="evidence" value="ECO:0007669"/>
    <property type="project" value="TreeGrafter"/>
</dbReference>
<sequence>MVSLRRRKLLGLCSGKSSFLSPLSRFFCNGNPPESSSQNAKSISVHPMPSDSVNHIHGKSIVKVDSGSPNVSGSSKEPHYQPFSGQTIKRRKRHRRKHVQNQEPCLMRGVYFKNLKWQAAIKVDKKQIHLGTVGSQEEAARLYDRAAFMCGREPNFELPEEEKQELSRFKWDEFLAYTRRSITNKKYKQRLGVEPQKRSEPVIENSDLDSKRGADSSSASEECVSSSLNPEKGFRTETMGSPNQQGDSPSPSSSTSVDWRRRILIPTILAGVAGGGVGLVSKHRKVYGLANISATYATNFAIVTGCYCGAREFVTATRKTGPDDLLNSAIAGFGTGAILGRLQGGQFGAYRYSLIFAVVGTAVDFAALKLRPKLHAFSESMFDKSSSLKLPEWSPIQVLDEEALAAKRAREEKLYEQRKALNKEES</sequence>
<evidence type="ECO:0000256" key="1">
    <source>
        <dbReference type="ARBA" id="ARBA00004123"/>
    </source>
</evidence>
<dbReference type="SUPFAM" id="SSF54171">
    <property type="entry name" value="DNA-binding domain"/>
    <property type="match status" value="1"/>
</dbReference>
<keyword evidence="7" id="KW-0472">Membrane</keyword>
<evidence type="ECO:0000313" key="10">
    <source>
        <dbReference type="EMBL" id="KHG11860.1"/>
    </source>
</evidence>
<evidence type="ECO:0000256" key="4">
    <source>
        <dbReference type="ARBA" id="ARBA00022989"/>
    </source>
</evidence>
<dbReference type="PANTHER" id="PTHR14110:SF10">
    <property type="entry name" value="OS04G0376100 PROTEIN"/>
    <property type="match status" value="1"/>
</dbReference>
<dbReference type="GO" id="GO:0005634">
    <property type="term" value="C:nucleus"/>
    <property type="evidence" value="ECO:0007669"/>
    <property type="project" value="UniProtKB-SubCell"/>
</dbReference>
<evidence type="ECO:0000256" key="2">
    <source>
        <dbReference type="ARBA" id="ARBA00004141"/>
    </source>
</evidence>
<dbReference type="GO" id="GO:0003700">
    <property type="term" value="F:DNA-binding transcription factor activity"/>
    <property type="evidence" value="ECO:0007669"/>
    <property type="project" value="InterPro"/>
</dbReference>
<dbReference type="InterPro" id="IPR039175">
    <property type="entry name" value="TIM22"/>
</dbReference>
<evidence type="ECO:0000256" key="6">
    <source>
        <dbReference type="ARBA" id="ARBA00023125"/>
    </source>
</evidence>
<accession>A0A0B0NGA8</accession>
<evidence type="ECO:0000256" key="5">
    <source>
        <dbReference type="ARBA" id="ARBA00023015"/>
    </source>
</evidence>
<dbReference type="GO" id="GO:0045039">
    <property type="term" value="P:protein insertion into mitochondrial inner membrane"/>
    <property type="evidence" value="ECO:0007669"/>
    <property type="project" value="InterPro"/>
</dbReference>
<gene>
    <name evidence="10" type="ORF">F383_18873</name>
</gene>
<keyword evidence="6" id="KW-0238">DNA-binding</keyword>
<evidence type="ECO:0000313" key="11">
    <source>
        <dbReference type="Proteomes" id="UP000032142"/>
    </source>
</evidence>
<dbReference type="GO" id="GO:0042721">
    <property type="term" value="C:TIM22 mitochondrial import inner membrane insertion complex"/>
    <property type="evidence" value="ECO:0007669"/>
    <property type="project" value="InterPro"/>
</dbReference>
<organism evidence="10 11">
    <name type="scientific">Gossypium arboreum</name>
    <name type="common">Tree cotton</name>
    <name type="synonym">Gossypium nanking</name>
    <dbReference type="NCBI Taxonomy" id="29729"/>
    <lineage>
        <taxon>Eukaryota</taxon>
        <taxon>Viridiplantae</taxon>
        <taxon>Streptophyta</taxon>
        <taxon>Embryophyta</taxon>
        <taxon>Tracheophyta</taxon>
        <taxon>Spermatophyta</taxon>
        <taxon>Magnoliopsida</taxon>
        <taxon>eudicotyledons</taxon>
        <taxon>Gunneridae</taxon>
        <taxon>Pentapetalae</taxon>
        <taxon>rosids</taxon>
        <taxon>malvids</taxon>
        <taxon>Malvales</taxon>
        <taxon>Malvaceae</taxon>
        <taxon>Malvoideae</taxon>
        <taxon>Gossypium</taxon>
    </lineage>
</organism>
<evidence type="ECO:0000256" key="3">
    <source>
        <dbReference type="ARBA" id="ARBA00022692"/>
    </source>
</evidence>
<keyword evidence="5" id="KW-0805">Transcription regulation</keyword>
<dbReference type="GO" id="GO:0003677">
    <property type="term" value="F:DNA binding"/>
    <property type="evidence" value="ECO:0007669"/>
    <property type="project" value="UniProtKB-KW"/>
</dbReference>
<reference evidence="11" key="1">
    <citation type="submission" date="2014-09" db="EMBL/GenBank/DDBJ databases">
        <authorList>
            <person name="Mudge J."/>
            <person name="Ramaraj T."/>
            <person name="Lindquist I.E."/>
            <person name="Bharti A.K."/>
            <person name="Sundararajan A."/>
            <person name="Cameron C.T."/>
            <person name="Woodward J.E."/>
            <person name="May G.D."/>
            <person name="Brubaker C."/>
            <person name="Broadhvest J."/>
            <person name="Wilkins T.A."/>
        </authorList>
    </citation>
    <scope>NUCLEOTIDE SEQUENCE</scope>
    <source>
        <strain evidence="11">cv. AKA8401</strain>
    </source>
</reference>
<dbReference type="AlphaFoldDB" id="A0A0B0NGA8"/>
<dbReference type="EMBL" id="KN396579">
    <property type="protein sequence ID" value="KHG11860.1"/>
    <property type="molecule type" value="Genomic_DNA"/>
</dbReference>
<evidence type="ECO:0000256" key="7">
    <source>
        <dbReference type="ARBA" id="ARBA00023136"/>
    </source>
</evidence>
<dbReference type="Gene3D" id="3.30.730.10">
    <property type="entry name" value="AP2/ERF domain"/>
    <property type="match status" value="1"/>
</dbReference>
<keyword evidence="11" id="KW-1185">Reference proteome</keyword>
<dbReference type="InterPro" id="IPR036955">
    <property type="entry name" value="AP2/ERF_dom_sf"/>
</dbReference>
<keyword evidence="8" id="KW-0804">Transcription</keyword>
<protein>
    <submittedName>
        <fullName evidence="10">Uncharacterized protein</fullName>
    </submittedName>
</protein>
<dbReference type="GO" id="GO:0008320">
    <property type="term" value="F:protein transmembrane transporter activity"/>
    <property type="evidence" value="ECO:0007669"/>
    <property type="project" value="TreeGrafter"/>
</dbReference>
<evidence type="ECO:0000256" key="8">
    <source>
        <dbReference type="ARBA" id="ARBA00023163"/>
    </source>
</evidence>
<dbReference type="InterPro" id="IPR016177">
    <property type="entry name" value="DNA-bd_dom_sf"/>
</dbReference>
<dbReference type="PANTHER" id="PTHR14110">
    <property type="entry name" value="MITOCHONDRIAL IMPORT INNER MEMBRANE TRANSLOCASE SUBUNIT TIM22"/>
    <property type="match status" value="1"/>
</dbReference>
<keyword evidence="4" id="KW-1133">Transmembrane helix</keyword>
<proteinExistence type="predicted"/>
<comment type="subcellular location">
    <subcellularLocation>
        <location evidence="2">Membrane</location>
        <topology evidence="2">Multi-pass membrane protein</topology>
    </subcellularLocation>
    <subcellularLocation>
        <location evidence="1">Nucleus</location>
    </subcellularLocation>
</comment>
<dbReference type="SMART" id="SM00380">
    <property type="entry name" value="AP2"/>
    <property type="match status" value="1"/>
</dbReference>
<name>A0A0B0NGA8_GOSAR</name>
<keyword evidence="3" id="KW-0812">Transmembrane</keyword>
<dbReference type="Proteomes" id="UP000032142">
    <property type="component" value="Unassembled WGS sequence"/>
</dbReference>
<keyword evidence="9" id="KW-0539">Nucleus</keyword>